<dbReference type="GO" id="GO:0005739">
    <property type="term" value="C:mitochondrion"/>
    <property type="evidence" value="ECO:0007669"/>
    <property type="project" value="TreeGrafter"/>
</dbReference>
<dbReference type="GO" id="GO:0008210">
    <property type="term" value="P:estrogen metabolic process"/>
    <property type="evidence" value="ECO:0007669"/>
    <property type="project" value="TreeGrafter"/>
</dbReference>
<dbReference type="Pfam" id="PF00106">
    <property type="entry name" value="adh_short"/>
    <property type="match status" value="1"/>
</dbReference>
<dbReference type="PRINTS" id="PR00080">
    <property type="entry name" value="SDRFAMILY"/>
</dbReference>
<name>A0A6G1SQR7_9ACAR</name>
<dbReference type="GO" id="GO:0004303">
    <property type="term" value="F:estradiol 17-beta-dehydrogenase [NAD(P)+] activity"/>
    <property type="evidence" value="ECO:0007669"/>
    <property type="project" value="TreeGrafter"/>
</dbReference>
<accession>A0A6G1SQR7</accession>
<protein>
    <submittedName>
        <fullName evidence="3">3-hydroxyacyl-CoA dehydrogenase type-2</fullName>
    </submittedName>
</protein>
<dbReference type="PANTHER" id="PTHR43658">
    <property type="entry name" value="SHORT-CHAIN DEHYDROGENASE/REDUCTASE"/>
    <property type="match status" value="1"/>
</dbReference>
<evidence type="ECO:0000256" key="1">
    <source>
        <dbReference type="ARBA" id="ARBA00023002"/>
    </source>
</evidence>
<dbReference type="InterPro" id="IPR002347">
    <property type="entry name" value="SDR_fam"/>
</dbReference>
<dbReference type="PRINTS" id="PR00081">
    <property type="entry name" value="GDHRDH"/>
</dbReference>
<gene>
    <name evidence="3" type="primary">HSD17B10</name>
    <name evidence="3" type="ORF">g.13083</name>
</gene>
<proteinExistence type="inferred from homology"/>
<organism evidence="3">
    <name type="scientific">Aceria tosichella</name>
    <name type="common">wheat curl mite</name>
    <dbReference type="NCBI Taxonomy" id="561515"/>
    <lineage>
        <taxon>Eukaryota</taxon>
        <taxon>Metazoa</taxon>
        <taxon>Ecdysozoa</taxon>
        <taxon>Arthropoda</taxon>
        <taxon>Chelicerata</taxon>
        <taxon>Arachnida</taxon>
        <taxon>Acari</taxon>
        <taxon>Acariformes</taxon>
        <taxon>Trombidiformes</taxon>
        <taxon>Prostigmata</taxon>
        <taxon>Eupodina</taxon>
        <taxon>Eriophyoidea</taxon>
        <taxon>Eriophyidae</taxon>
        <taxon>Eriophyinae</taxon>
        <taxon>Aceriini</taxon>
        <taxon>Aceria</taxon>
    </lineage>
</organism>
<dbReference type="GO" id="GO:0006631">
    <property type="term" value="P:fatty acid metabolic process"/>
    <property type="evidence" value="ECO:0007669"/>
    <property type="project" value="TreeGrafter"/>
</dbReference>
<dbReference type="AlphaFoldDB" id="A0A6G1SQR7"/>
<dbReference type="EMBL" id="GGYP01007459">
    <property type="protein sequence ID" value="MDE52230.1"/>
    <property type="molecule type" value="Transcribed_RNA"/>
</dbReference>
<dbReference type="PANTHER" id="PTHR43658:SF8">
    <property type="entry name" value="17-BETA-HYDROXYSTEROID DEHYDROGENASE 14-RELATED"/>
    <property type="match status" value="1"/>
</dbReference>
<dbReference type="SUPFAM" id="SSF51735">
    <property type="entry name" value="NAD(P)-binding Rossmann-fold domains"/>
    <property type="match status" value="1"/>
</dbReference>
<evidence type="ECO:0000256" key="2">
    <source>
        <dbReference type="RuleBase" id="RU000363"/>
    </source>
</evidence>
<reference evidence="3" key="1">
    <citation type="submission" date="2018-10" db="EMBL/GenBank/DDBJ databases">
        <title>Transcriptome assembly of Aceria tosichella (Wheat curl mite) Type 2.</title>
        <authorList>
            <person name="Scully E.D."/>
            <person name="Geib S.M."/>
            <person name="Palmer N.A."/>
            <person name="Gupta A.K."/>
            <person name="Sarath G."/>
            <person name="Tatineni S."/>
        </authorList>
    </citation>
    <scope>NUCLEOTIDE SEQUENCE</scope>
    <source>
        <strain evidence="3">LincolnNE</strain>
    </source>
</reference>
<dbReference type="GO" id="GO:0008209">
    <property type="term" value="P:androgen metabolic process"/>
    <property type="evidence" value="ECO:0007669"/>
    <property type="project" value="TreeGrafter"/>
</dbReference>
<keyword evidence="1" id="KW-0560">Oxidoreductase</keyword>
<dbReference type="InterPro" id="IPR036291">
    <property type="entry name" value="NAD(P)-bd_dom_sf"/>
</dbReference>
<evidence type="ECO:0000313" key="3">
    <source>
        <dbReference type="EMBL" id="MDE52230.1"/>
    </source>
</evidence>
<dbReference type="Gene3D" id="3.40.50.720">
    <property type="entry name" value="NAD(P)-binding Rossmann-like Domain"/>
    <property type="match status" value="1"/>
</dbReference>
<comment type="similarity">
    <text evidence="2">Belongs to the short-chain dehydrogenases/reductases (SDR) family.</text>
</comment>
<sequence length="287" mass="31355">MSHIANSIRGSLNVITGCASGLGKATLERFLRHGSGPILAVDRRFEPQFLENLDATDAERDLVVLGEYDTFDEEKAASSLAQFAAKNGTIDNLINVAGVALAFTFFSEASDPTKHKIYALNHAYDLVNFNTVGTFNMIRLAAQHMIDTDATKHGNSVNNRSKCIVNTSCMSTTKPSFGQTAYASSKSALDSMTLCIAREFSSVNIRCNTINVGYFDTRLLRANDQRVCDFIEKEKTLCPKRLGQPDEFAHLVQSIIENRMLNGACIKIDAGAEPAQDKSASRNSGQQ</sequence>